<accession>A0A9Q3L7F8</accession>
<evidence type="ECO:0000259" key="2">
    <source>
        <dbReference type="PROSITE" id="PS50994"/>
    </source>
</evidence>
<keyword evidence="1" id="KW-0694">RNA-binding</keyword>
<proteinExistence type="predicted"/>
<dbReference type="GO" id="GO:0003723">
    <property type="term" value="F:RNA binding"/>
    <property type="evidence" value="ECO:0007669"/>
    <property type="project" value="UniProtKB-KW"/>
</dbReference>
<sequence length="156" mass="17886">MDWVTALPPGGDRSYNACLVLVDRYSKIPMFLPGHKDDTAIYTAIMIWNKVISHTGLLQNIISDRDPNFISELWTNLHNLFGTQLSFSTAYHPQTDCLAERMIQKLEDMIRRFCSYGLEFNDYDGFTHYWCTLIPALELAYKKSIHSSTGNTPAML</sequence>
<feature type="domain" description="Integrase catalytic" evidence="2">
    <location>
        <begin position="1"/>
        <end position="156"/>
    </location>
</feature>
<dbReference type="InterPro" id="IPR050951">
    <property type="entry name" value="Retrovirus_Pol_polyprotein"/>
</dbReference>
<dbReference type="SUPFAM" id="SSF53098">
    <property type="entry name" value="Ribonuclease H-like"/>
    <property type="match status" value="1"/>
</dbReference>
<gene>
    <name evidence="3" type="ORF">O181_133081</name>
</gene>
<dbReference type="AlphaFoldDB" id="A0A9Q3L7F8"/>
<evidence type="ECO:0000313" key="3">
    <source>
        <dbReference type="EMBL" id="MBW0593366.1"/>
    </source>
</evidence>
<dbReference type="GO" id="GO:0015074">
    <property type="term" value="P:DNA integration"/>
    <property type="evidence" value="ECO:0007669"/>
    <property type="project" value="InterPro"/>
</dbReference>
<dbReference type="PROSITE" id="PS50994">
    <property type="entry name" value="INTEGRASE"/>
    <property type="match status" value="1"/>
</dbReference>
<dbReference type="EMBL" id="AVOT02154024">
    <property type="protein sequence ID" value="MBW0593366.1"/>
    <property type="molecule type" value="Genomic_DNA"/>
</dbReference>
<keyword evidence="4" id="KW-1185">Reference proteome</keyword>
<dbReference type="Proteomes" id="UP000765509">
    <property type="component" value="Unassembled WGS sequence"/>
</dbReference>
<organism evidence="3 4">
    <name type="scientific">Austropuccinia psidii MF-1</name>
    <dbReference type="NCBI Taxonomy" id="1389203"/>
    <lineage>
        <taxon>Eukaryota</taxon>
        <taxon>Fungi</taxon>
        <taxon>Dikarya</taxon>
        <taxon>Basidiomycota</taxon>
        <taxon>Pucciniomycotina</taxon>
        <taxon>Pucciniomycetes</taxon>
        <taxon>Pucciniales</taxon>
        <taxon>Sphaerophragmiaceae</taxon>
        <taxon>Austropuccinia</taxon>
    </lineage>
</organism>
<dbReference type="GO" id="GO:0005634">
    <property type="term" value="C:nucleus"/>
    <property type="evidence" value="ECO:0007669"/>
    <property type="project" value="UniProtKB-ARBA"/>
</dbReference>
<name>A0A9Q3L7F8_9BASI</name>
<reference evidence="3" key="1">
    <citation type="submission" date="2021-03" db="EMBL/GenBank/DDBJ databases">
        <title>Draft genome sequence of rust myrtle Austropuccinia psidii MF-1, a brazilian biotype.</title>
        <authorList>
            <person name="Quecine M.C."/>
            <person name="Pachon D.M.R."/>
            <person name="Bonatelli M.L."/>
            <person name="Correr F.H."/>
            <person name="Franceschini L.M."/>
            <person name="Leite T.F."/>
            <person name="Margarido G.R.A."/>
            <person name="Almeida C.A."/>
            <person name="Ferrarezi J.A."/>
            <person name="Labate C.A."/>
        </authorList>
    </citation>
    <scope>NUCLEOTIDE SEQUENCE</scope>
    <source>
        <strain evidence="3">MF-1</strain>
    </source>
</reference>
<dbReference type="InterPro" id="IPR012337">
    <property type="entry name" value="RNaseH-like_sf"/>
</dbReference>
<dbReference type="PANTHER" id="PTHR37984">
    <property type="entry name" value="PROTEIN CBG26694"/>
    <property type="match status" value="1"/>
</dbReference>
<dbReference type="PANTHER" id="PTHR37984:SF5">
    <property type="entry name" value="PROTEIN NYNRIN-LIKE"/>
    <property type="match status" value="1"/>
</dbReference>
<evidence type="ECO:0000313" key="4">
    <source>
        <dbReference type="Proteomes" id="UP000765509"/>
    </source>
</evidence>
<protein>
    <recommendedName>
        <fullName evidence="2">Integrase catalytic domain-containing protein</fullName>
    </recommendedName>
</protein>
<dbReference type="InterPro" id="IPR036397">
    <property type="entry name" value="RNaseH_sf"/>
</dbReference>
<dbReference type="OrthoDB" id="2273864at2759"/>
<dbReference type="Gene3D" id="3.30.420.10">
    <property type="entry name" value="Ribonuclease H-like superfamily/Ribonuclease H"/>
    <property type="match status" value="1"/>
</dbReference>
<dbReference type="InterPro" id="IPR001584">
    <property type="entry name" value="Integrase_cat-core"/>
</dbReference>
<evidence type="ECO:0000256" key="1">
    <source>
        <dbReference type="ARBA" id="ARBA00022884"/>
    </source>
</evidence>
<comment type="caution">
    <text evidence="3">The sequence shown here is derived from an EMBL/GenBank/DDBJ whole genome shotgun (WGS) entry which is preliminary data.</text>
</comment>